<sequence>MLAVITGASKGIGKAVAEALAKEGYDLAICARNAKDLNELVSELKEQYPTIQVFQQAFDCSNRELLLAFVDDVLEQFETVDVLVNNVGLYIPGSIMDEEDGQLEQMINTNLYAAYYLSKYFAGEMIEEGKGHIFNICSTASIKPVVAAGSYTISKFALMGLTKVLREELMHNGIKVTAVLPGSTLTDSWSGTTIPASRFVLPEDVASAIVNALNMSQGAVVDEILVRPMLGEV</sequence>
<comment type="caution">
    <text evidence="4">The sequence shown here is derived from an EMBL/GenBank/DDBJ whole genome shotgun (WGS) entry which is preliminary data.</text>
</comment>
<evidence type="ECO:0000256" key="3">
    <source>
        <dbReference type="RuleBase" id="RU000363"/>
    </source>
</evidence>
<dbReference type="PANTHER" id="PTHR44196">
    <property type="entry name" value="DEHYDROGENASE/REDUCTASE SDR FAMILY MEMBER 7B"/>
    <property type="match status" value="1"/>
</dbReference>
<dbReference type="CDD" id="cd05233">
    <property type="entry name" value="SDR_c"/>
    <property type="match status" value="1"/>
</dbReference>
<dbReference type="PANTHER" id="PTHR44196:SF1">
    <property type="entry name" value="DEHYDROGENASE_REDUCTASE SDR FAMILY MEMBER 7B"/>
    <property type="match status" value="1"/>
</dbReference>
<keyword evidence="5" id="KW-1185">Reference proteome</keyword>
<dbReference type="PRINTS" id="PR00080">
    <property type="entry name" value="SDRFAMILY"/>
</dbReference>
<reference evidence="4 5" key="1">
    <citation type="submission" date="2018-01" db="EMBL/GenBank/DDBJ databases">
        <authorList>
            <person name="Gaut B.S."/>
            <person name="Morton B.R."/>
            <person name="Clegg M.T."/>
            <person name="Duvall M.R."/>
        </authorList>
    </citation>
    <scope>NUCLEOTIDE SEQUENCE [LARGE SCALE GENOMIC DNA]</scope>
    <source>
        <strain evidence="4 5">HR-AV</strain>
    </source>
</reference>
<gene>
    <name evidence="4" type="ORF">C3K47_09905</name>
</gene>
<dbReference type="PRINTS" id="PR00081">
    <property type="entry name" value="GDHRDH"/>
</dbReference>
<dbReference type="PROSITE" id="PS00061">
    <property type="entry name" value="ADH_SHORT"/>
    <property type="match status" value="1"/>
</dbReference>
<dbReference type="InterPro" id="IPR002347">
    <property type="entry name" value="SDR_fam"/>
</dbReference>
<evidence type="ECO:0000256" key="2">
    <source>
        <dbReference type="ARBA" id="ARBA00023002"/>
    </source>
</evidence>
<dbReference type="EMBL" id="PQVF01000006">
    <property type="protein sequence ID" value="POY36673.1"/>
    <property type="molecule type" value="Genomic_DNA"/>
</dbReference>
<dbReference type="GO" id="GO:0016020">
    <property type="term" value="C:membrane"/>
    <property type="evidence" value="ECO:0007669"/>
    <property type="project" value="TreeGrafter"/>
</dbReference>
<keyword evidence="2" id="KW-0560">Oxidoreductase</keyword>
<dbReference type="OrthoDB" id="9810734at2"/>
<accession>A0A2S5A3I1</accession>
<evidence type="ECO:0000313" key="4">
    <source>
        <dbReference type="EMBL" id="POY36673.1"/>
    </source>
</evidence>
<dbReference type="Proteomes" id="UP000236893">
    <property type="component" value="Unassembled WGS sequence"/>
</dbReference>
<organism evidence="4 5">
    <name type="scientific">Solitalea longa</name>
    <dbReference type="NCBI Taxonomy" id="2079460"/>
    <lineage>
        <taxon>Bacteria</taxon>
        <taxon>Pseudomonadati</taxon>
        <taxon>Bacteroidota</taxon>
        <taxon>Sphingobacteriia</taxon>
        <taxon>Sphingobacteriales</taxon>
        <taxon>Sphingobacteriaceae</taxon>
        <taxon>Solitalea</taxon>
    </lineage>
</organism>
<dbReference type="GO" id="GO:0016491">
    <property type="term" value="F:oxidoreductase activity"/>
    <property type="evidence" value="ECO:0007669"/>
    <property type="project" value="UniProtKB-KW"/>
</dbReference>
<dbReference type="SUPFAM" id="SSF51735">
    <property type="entry name" value="NAD(P)-binding Rossmann-fold domains"/>
    <property type="match status" value="1"/>
</dbReference>
<dbReference type="RefSeq" id="WP_103788976.1">
    <property type="nucleotide sequence ID" value="NZ_PQVF01000006.1"/>
</dbReference>
<dbReference type="InterPro" id="IPR036291">
    <property type="entry name" value="NAD(P)-bd_dom_sf"/>
</dbReference>
<evidence type="ECO:0000313" key="5">
    <source>
        <dbReference type="Proteomes" id="UP000236893"/>
    </source>
</evidence>
<dbReference type="AlphaFoldDB" id="A0A2S5A3I1"/>
<dbReference type="Gene3D" id="3.40.50.720">
    <property type="entry name" value="NAD(P)-binding Rossmann-like Domain"/>
    <property type="match status" value="1"/>
</dbReference>
<name>A0A2S5A3I1_9SPHI</name>
<evidence type="ECO:0000256" key="1">
    <source>
        <dbReference type="ARBA" id="ARBA00006484"/>
    </source>
</evidence>
<comment type="similarity">
    <text evidence="1 3">Belongs to the short-chain dehydrogenases/reductases (SDR) family.</text>
</comment>
<dbReference type="Pfam" id="PF00106">
    <property type="entry name" value="adh_short"/>
    <property type="match status" value="1"/>
</dbReference>
<proteinExistence type="inferred from homology"/>
<protein>
    <submittedName>
        <fullName evidence="4">Short-chain dehydrogenase</fullName>
    </submittedName>
</protein>
<dbReference type="InterPro" id="IPR020904">
    <property type="entry name" value="Sc_DH/Rdtase_CS"/>
</dbReference>